<evidence type="ECO:0000313" key="2">
    <source>
        <dbReference type="EMBL" id="EIE41840.1"/>
    </source>
</evidence>
<protein>
    <submittedName>
        <fullName evidence="2">Uncharacterized protein</fullName>
    </submittedName>
</protein>
<name>I1A5R9_9BACT</name>
<gene>
    <name evidence="2" type="ORF">MCANUFG4_02116</name>
</gene>
<dbReference type="Proteomes" id="UP000006229">
    <property type="component" value="Unassembled WGS sequence"/>
</dbReference>
<evidence type="ECO:0000256" key="1">
    <source>
        <dbReference type="SAM" id="Coils"/>
    </source>
</evidence>
<dbReference type="RefSeq" id="WP_004797171.1">
    <property type="nucleotide sequence ID" value="NZ_AJFU01000005.1"/>
</dbReference>
<sequence length="1559" mass="184199">MKNNKNIEIDNEKTEQIILFLTKYLNILNFKTTKLHEGLTIDYTKEEMLNNKLNEYNKIINSKLEGLLKINSIMINQVETTFELMKELEKERINKNLEFNIFVNEAKLINVSFSNLNKFLYSNLEKIFNKNNLKNNILNEIKNIDKNFQKIIELKNFLNKNNDYRVNSKKIENEVDLFLEEEINIRNFKDQKTRLYDYINILKKYIKDNDLIPYYIKSKKLILKSRIKSWKHLEEEIKSNLFKKLETIFINSELDDFEKELDKLNYELYSKKDKLKIQINSSNISNSNKEYLNSIVSSIDDINELDNFYIKFDKISNDFNELQTIIEKIRRKISANKFKPKYSLEFYKKIPKITELVDKENKLSVINILNLEDNHKIKELLNEIKVLETKESSDDSNNNESILELFKKETAEKFSLSYTENSKEYNLDYYSYSASYNIENSKIIFDNKDTHDVDYEIINLELDNDNRNKLIATVKVILKGNPNINYQIQVSKTFNNDIYPFINSIDINVIDDVFDIKYNEIKMHSLNEFVSMSIDERKSFFIPKLRKINRFFSYKIDNDFEYNENKLFISLKILFNNQIIKTLKLPTLNTIEFIEDKNERIRYKNSFDEENILKIVNGNGDYFMSKLNFKDGAKSSHINYLASDAKKAFQDLYTMPSYGEFETFIKDLVNVDNYNGTADLIIWYKKNGKEVHIEDYEKLYSKPKKVKGFKLLNFKDIKPMGDVFTDSDFLEAQTPDSEYIEMINSINESNFNFRFAEAHDLQKNFRSLNVKDLIEQKAFENIEYLIEISNNKSMKGINYDNEAFVPLDSGIYDKDISLNNIDISKLRKDFFVYYYDVKQIGKRGMSFKLGWINKKNDKIRYSNKKEYFLINIVNDYQQTLYPEIMLNNIKLSDLEINNNLLSQRTADEWLNDLEELNKVIKLKSNKNNEIEYFNYTLPSSLFKIEQIKRISNNQAYIRFSVLDKNKNKILSNTWIKIKNFARSELNNKDEELEFTNNNLKTVQDSIHSITRERIIEPYWKDLIWNLDKNTNVASWILQKKYLEKTILKENAKNSVLKFNILANSLINTQNKNERVRNINNSIYLEINFDELVENKIIKFDRLASDGNNGFFKFFVTLRWNKNSGIEFKISMSDNSYKIILDEPEAHDFKNENISIDKNKAFIILPAATKTVIEYTNNEENEDFGINQNRFDYKHIEFNEYNQPILYYSDLDFLNNRTVYYPNQNVKFKLHEGYKLDVDYLRIKEWREWDIVNSSYSRSALQNDGKIIGTISFLGKINKDPNDATFYALTNNHVERGPEKFSDLLKDSFLKDVRVREYSFAPEKTSNTIDRFYDLNDTNINTIKNVHAKLLWTGKDQISKDGNIKNHTQDLTLVVIDLNEKLKEAKLSGNMQIVWKIQNLMKMQNVKIDVNHKEAGTISVPNIKEISTLGWPNTKLAGSINRRPIYMGDYANQMRILLGSPYFNPYAQVFIGPGASGTGMFMDNDNYIGTWTFSSSNKHYKASQGHGNNNRKFDFFGKNWNAENPLEIKNYHSIASQIFRANLKFPDKFDLPWFMIKNND</sequence>
<accession>I1A5R9</accession>
<keyword evidence="1" id="KW-0175">Coiled coil</keyword>
<organism evidence="2 3">
    <name type="scientific">Mycoplasmopsis canis UFG4</name>
    <dbReference type="NCBI Taxonomy" id="1131455"/>
    <lineage>
        <taxon>Bacteria</taxon>
        <taxon>Bacillati</taxon>
        <taxon>Mycoplasmatota</taxon>
        <taxon>Mycoplasmoidales</taxon>
        <taxon>Metamycoplasmataceae</taxon>
        <taxon>Mycoplasmopsis</taxon>
    </lineage>
</organism>
<dbReference type="EMBL" id="AJFU01000005">
    <property type="protein sequence ID" value="EIE41840.1"/>
    <property type="molecule type" value="Genomic_DNA"/>
</dbReference>
<proteinExistence type="predicted"/>
<comment type="caution">
    <text evidence="2">The sequence shown here is derived from an EMBL/GenBank/DDBJ whole genome shotgun (WGS) entry which is preliminary data.</text>
</comment>
<dbReference type="PATRIC" id="fig|1131455.3.peg.429"/>
<evidence type="ECO:0000313" key="3">
    <source>
        <dbReference type="Proteomes" id="UP000006229"/>
    </source>
</evidence>
<dbReference type="NCBIfam" id="NF045847">
    <property type="entry name" value="MGA1079_SerProt"/>
    <property type="match status" value="1"/>
</dbReference>
<reference evidence="2 3" key="1">
    <citation type="journal article" date="2012" name="J. Bacteriol.">
        <title>Genome annotation of five Mycoplasma canis strains.</title>
        <authorList>
            <person name="Brown D.R."/>
            <person name="May M."/>
            <person name="Michaels D.L."/>
            <person name="Barbet A.F."/>
        </authorList>
    </citation>
    <scope>NUCLEOTIDE SEQUENCE [LARGE SCALE GENOMIC DNA]</scope>
    <source>
        <strain evidence="2 3">UFG4</strain>
    </source>
</reference>
<feature type="coiled-coil region" evidence="1">
    <location>
        <begin position="978"/>
        <end position="1005"/>
    </location>
</feature>
<keyword evidence="3" id="KW-1185">Reference proteome</keyword>